<reference evidence="1 2" key="1">
    <citation type="journal article" date="2018" name="Front. Plant Sci.">
        <title>Red Clover (Trifolium pratense) and Zigzag Clover (T. medium) - A Picture of Genomic Similarities and Differences.</title>
        <authorList>
            <person name="Dluhosova J."/>
            <person name="Istvanek J."/>
            <person name="Nedelnik J."/>
            <person name="Repkova J."/>
        </authorList>
    </citation>
    <scope>NUCLEOTIDE SEQUENCE [LARGE SCALE GENOMIC DNA]</scope>
    <source>
        <strain evidence="2">cv. 10/8</strain>
        <tissue evidence="1">Leaf</tissue>
    </source>
</reference>
<organism evidence="1 2">
    <name type="scientific">Trifolium medium</name>
    <dbReference type="NCBI Taxonomy" id="97028"/>
    <lineage>
        <taxon>Eukaryota</taxon>
        <taxon>Viridiplantae</taxon>
        <taxon>Streptophyta</taxon>
        <taxon>Embryophyta</taxon>
        <taxon>Tracheophyta</taxon>
        <taxon>Spermatophyta</taxon>
        <taxon>Magnoliopsida</taxon>
        <taxon>eudicotyledons</taxon>
        <taxon>Gunneridae</taxon>
        <taxon>Pentapetalae</taxon>
        <taxon>rosids</taxon>
        <taxon>fabids</taxon>
        <taxon>Fabales</taxon>
        <taxon>Fabaceae</taxon>
        <taxon>Papilionoideae</taxon>
        <taxon>50 kb inversion clade</taxon>
        <taxon>NPAAA clade</taxon>
        <taxon>Hologalegina</taxon>
        <taxon>IRL clade</taxon>
        <taxon>Trifolieae</taxon>
        <taxon>Trifolium</taxon>
    </lineage>
</organism>
<comment type="caution">
    <text evidence="1">The sequence shown here is derived from an EMBL/GenBank/DDBJ whole genome shotgun (WGS) entry which is preliminary data.</text>
</comment>
<protein>
    <submittedName>
        <fullName evidence="1">Uncharacterized protein</fullName>
    </submittedName>
</protein>
<dbReference type="Proteomes" id="UP000265520">
    <property type="component" value="Unassembled WGS sequence"/>
</dbReference>
<feature type="non-terminal residue" evidence="1">
    <location>
        <position position="1"/>
    </location>
</feature>
<name>A0A392UWI1_9FABA</name>
<dbReference type="AlphaFoldDB" id="A0A392UWI1"/>
<evidence type="ECO:0000313" key="2">
    <source>
        <dbReference type="Proteomes" id="UP000265520"/>
    </source>
</evidence>
<evidence type="ECO:0000313" key="1">
    <source>
        <dbReference type="EMBL" id="MCI80376.1"/>
    </source>
</evidence>
<dbReference type="EMBL" id="LXQA010994548">
    <property type="protein sequence ID" value="MCI80376.1"/>
    <property type="molecule type" value="Genomic_DNA"/>
</dbReference>
<accession>A0A392UWI1</accession>
<sequence>RHTLIADIGIEPFGILVDVSLAELSETFWIGSVEIEFDLLAQLFRVPLDLRTTVLGRVS</sequence>
<keyword evidence="2" id="KW-1185">Reference proteome</keyword>
<proteinExistence type="predicted"/>